<evidence type="ECO:0000313" key="2">
    <source>
        <dbReference type="EMBL" id="MBI6183099.1"/>
    </source>
</evidence>
<sequence>MGVKERYWRRAVRLGVAGAMLAGVIGQPAAAEENMRFHGTLVAEPCVIPPGEEEIQLDFGTIVDKYLYLNTRTHSQPFALHLAECDLSLGNTVSITFSGTENAKLPGLLALDGGSSASGVGIGLETQEGKALPLNSASEKFRLSAGSNMINLQAYVKGEPEAIQNKSIGRGTFSAVTTFTLEYE</sequence>
<reference evidence="2 5" key="1">
    <citation type="submission" date="2020-12" db="EMBL/GenBank/DDBJ databases">
        <title>Enhanced detection system for hospital associated transmission using whole genome sequencing surveillance.</title>
        <authorList>
            <person name="Harrison L.H."/>
            <person name="Van Tyne D."/>
            <person name="Marsh J.W."/>
            <person name="Griffith M.P."/>
            <person name="Snyder D.J."/>
            <person name="Cooper V.S."/>
            <person name="Mustapha M."/>
        </authorList>
    </citation>
    <scope>NUCLEOTIDE SEQUENCE [LARGE SCALE GENOMIC DNA]</scope>
    <source>
        <strain evidence="2 5">SER00238</strain>
    </source>
</reference>
<dbReference type="EMBL" id="JAEHSL010000027">
    <property type="protein sequence ID" value="MBI6183099.1"/>
    <property type="molecule type" value="Genomic_DNA"/>
</dbReference>
<dbReference type="RefSeq" id="WP_099063353.1">
    <property type="nucleotide sequence ID" value="NZ_CAMIPQ010000002.1"/>
</dbReference>
<dbReference type="PANTHER" id="PTHR33420">
    <property type="entry name" value="FIMBRIAL SUBUNIT ELFA-RELATED"/>
    <property type="match status" value="1"/>
</dbReference>
<gene>
    <name evidence="2" type="ORF">JEQ07_22215</name>
    <name evidence="3" type="ORF">JKX24_13855</name>
</gene>
<dbReference type="AlphaFoldDB" id="A0A7U0RLI3"/>
<dbReference type="GO" id="GO:0043709">
    <property type="term" value="P:cell adhesion involved in single-species biofilm formation"/>
    <property type="evidence" value="ECO:0007669"/>
    <property type="project" value="TreeGrafter"/>
</dbReference>
<dbReference type="Proteomes" id="UP000596176">
    <property type="component" value="Chromosome"/>
</dbReference>
<dbReference type="OrthoDB" id="6462343at2"/>
<dbReference type="GeneID" id="83701080"/>
<dbReference type="PANTHER" id="PTHR33420:SF26">
    <property type="entry name" value="FIMBRIAL SUBUNIT"/>
    <property type="match status" value="1"/>
</dbReference>
<evidence type="ECO:0000313" key="5">
    <source>
        <dbReference type="Proteomes" id="UP000639004"/>
    </source>
</evidence>
<dbReference type="Proteomes" id="UP000639004">
    <property type="component" value="Unassembled WGS sequence"/>
</dbReference>
<dbReference type="InterPro" id="IPR050263">
    <property type="entry name" value="Bact_Fimbrial_Adh_Pro"/>
</dbReference>
<reference evidence="3 4" key="2">
    <citation type="submission" date="2021-01" db="EMBL/GenBank/DDBJ databases">
        <title>Chromosome sequence of Serratia proteamaculans strain 94 rif-r, isolated from spoiled beef.</title>
        <authorList>
            <person name="Zaytseva Y.V."/>
            <person name="Iablokov S.N."/>
            <person name="Klyukina A."/>
        </authorList>
    </citation>
    <scope>NUCLEOTIDE SEQUENCE [LARGE SCALE GENOMIC DNA]</scope>
    <source>
        <strain evidence="3 4">94 rif-r</strain>
    </source>
</reference>
<evidence type="ECO:0000313" key="3">
    <source>
        <dbReference type="EMBL" id="QQX51317.1"/>
    </source>
</evidence>
<accession>A0A7U0RLI3</accession>
<protein>
    <submittedName>
        <fullName evidence="3">Type 1 fimbrial protein</fullName>
    </submittedName>
</protein>
<dbReference type="InterPro" id="IPR008966">
    <property type="entry name" value="Adhesion_dom_sf"/>
</dbReference>
<evidence type="ECO:0000313" key="4">
    <source>
        <dbReference type="Proteomes" id="UP000596176"/>
    </source>
</evidence>
<dbReference type="Pfam" id="PF00419">
    <property type="entry name" value="Fimbrial"/>
    <property type="match status" value="1"/>
</dbReference>
<dbReference type="GO" id="GO:0009289">
    <property type="term" value="C:pilus"/>
    <property type="evidence" value="ECO:0007669"/>
    <property type="project" value="InterPro"/>
</dbReference>
<dbReference type="EMBL" id="CP068391">
    <property type="protein sequence ID" value="QQX51317.1"/>
    <property type="molecule type" value="Genomic_DNA"/>
</dbReference>
<feature type="domain" description="Fimbrial-type adhesion" evidence="1">
    <location>
        <begin position="36"/>
        <end position="183"/>
    </location>
</feature>
<evidence type="ECO:0000259" key="1">
    <source>
        <dbReference type="Pfam" id="PF00419"/>
    </source>
</evidence>
<organism evidence="3 4">
    <name type="scientific">Serratia proteamaculans</name>
    <dbReference type="NCBI Taxonomy" id="28151"/>
    <lineage>
        <taxon>Bacteria</taxon>
        <taxon>Pseudomonadati</taxon>
        <taxon>Pseudomonadota</taxon>
        <taxon>Gammaproteobacteria</taxon>
        <taxon>Enterobacterales</taxon>
        <taxon>Yersiniaceae</taxon>
        <taxon>Serratia</taxon>
    </lineage>
</organism>
<proteinExistence type="predicted"/>
<dbReference type="SUPFAM" id="SSF49401">
    <property type="entry name" value="Bacterial adhesins"/>
    <property type="match status" value="1"/>
</dbReference>
<keyword evidence="5" id="KW-1185">Reference proteome</keyword>
<dbReference type="InterPro" id="IPR036937">
    <property type="entry name" value="Adhesion_dom_fimbrial_sf"/>
</dbReference>
<dbReference type="Gene3D" id="2.60.40.1090">
    <property type="entry name" value="Fimbrial-type adhesion domain"/>
    <property type="match status" value="1"/>
</dbReference>
<dbReference type="InterPro" id="IPR000259">
    <property type="entry name" value="Adhesion_dom_fimbrial"/>
</dbReference>
<name>A0A7U0RLI3_SERPR</name>